<evidence type="ECO:0000313" key="4">
    <source>
        <dbReference type="Proteomes" id="UP001589894"/>
    </source>
</evidence>
<gene>
    <name evidence="3" type="ORF">ACFFHU_14240</name>
</gene>
<proteinExistence type="predicted"/>
<feature type="chain" id="PRO_5045965913" evidence="2">
    <location>
        <begin position="23"/>
        <end position="153"/>
    </location>
</feature>
<reference evidence="3 4" key="1">
    <citation type="submission" date="2024-09" db="EMBL/GenBank/DDBJ databases">
        <authorList>
            <person name="Sun Q."/>
            <person name="Mori K."/>
        </authorList>
    </citation>
    <scope>NUCLEOTIDE SEQUENCE [LARGE SCALE GENOMIC DNA]</scope>
    <source>
        <strain evidence="3 4">TBRC 2205</strain>
    </source>
</reference>
<organism evidence="3 4">
    <name type="scientific">Plantactinospora siamensis</name>
    <dbReference type="NCBI Taxonomy" id="555372"/>
    <lineage>
        <taxon>Bacteria</taxon>
        <taxon>Bacillati</taxon>
        <taxon>Actinomycetota</taxon>
        <taxon>Actinomycetes</taxon>
        <taxon>Micromonosporales</taxon>
        <taxon>Micromonosporaceae</taxon>
        <taxon>Plantactinospora</taxon>
    </lineage>
</organism>
<feature type="signal peptide" evidence="2">
    <location>
        <begin position="1"/>
        <end position="22"/>
    </location>
</feature>
<dbReference type="RefSeq" id="WP_377338976.1">
    <property type="nucleotide sequence ID" value="NZ_JBHLUE010000011.1"/>
</dbReference>
<comment type="caution">
    <text evidence="3">The sequence shown here is derived from an EMBL/GenBank/DDBJ whole genome shotgun (WGS) entry which is preliminary data.</text>
</comment>
<keyword evidence="4" id="KW-1185">Reference proteome</keyword>
<name>A0ABV6NWY7_9ACTN</name>
<dbReference type="PROSITE" id="PS51257">
    <property type="entry name" value="PROKAR_LIPOPROTEIN"/>
    <property type="match status" value="1"/>
</dbReference>
<evidence type="ECO:0000256" key="1">
    <source>
        <dbReference type="SAM" id="MobiDB-lite"/>
    </source>
</evidence>
<evidence type="ECO:0000313" key="3">
    <source>
        <dbReference type="EMBL" id="MFC0565292.1"/>
    </source>
</evidence>
<keyword evidence="2" id="KW-0732">Signal</keyword>
<dbReference type="Proteomes" id="UP001589894">
    <property type="component" value="Unassembled WGS sequence"/>
</dbReference>
<feature type="compositionally biased region" description="Pro residues" evidence="1">
    <location>
        <begin position="62"/>
        <end position="82"/>
    </location>
</feature>
<dbReference type="EMBL" id="JBHLUE010000011">
    <property type="protein sequence ID" value="MFC0565292.1"/>
    <property type="molecule type" value="Genomic_DNA"/>
</dbReference>
<feature type="region of interest" description="Disordered" evidence="1">
    <location>
        <begin position="24"/>
        <end position="94"/>
    </location>
</feature>
<feature type="compositionally biased region" description="Low complexity" evidence="1">
    <location>
        <begin position="24"/>
        <end position="56"/>
    </location>
</feature>
<evidence type="ECO:0000256" key="2">
    <source>
        <dbReference type="SAM" id="SignalP"/>
    </source>
</evidence>
<protein>
    <submittedName>
        <fullName evidence="3">Uncharacterized protein</fullName>
    </submittedName>
</protein>
<sequence>MSRTTWLAAVLAGAALALSACGGEAAAPTPTTSGGSPLTSAPGTPTGSPEPTATPTQGDPPVSSPRPKFPPRVTRPPKPPTQAGPGARTTVTGTISEGVEGNCLLLNGYLLLGGPRNVLKPGARVTVAGRVQPGMITTCQQGTPLVVESAQPG</sequence>
<accession>A0ABV6NWY7</accession>